<feature type="compositionally biased region" description="Polar residues" evidence="2">
    <location>
        <begin position="519"/>
        <end position="532"/>
    </location>
</feature>
<dbReference type="PANTHER" id="PTHR31805">
    <property type="entry name" value="RECEPTOR-LIKE KINASE, PUTATIVE (DUF1421)-RELATED"/>
    <property type="match status" value="1"/>
</dbReference>
<evidence type="ECO:0000256" key="3">
    <source>
        <dbReference type="SAM" id="Phobius"/>
    </source>
</evidence>
<proteinExistence type="predicted"/>
<keyword evidence="6" id="KW-1185">Reference proteome</keyword>
<organism evidence="5 6">
    <name type="scientific">Gossypium raimondii</name>
    <name type="common">Peruvian cotton</name>
    <name type="synonym">Gossypium klotzschianum subsp. raimondii</name>
    <dbReference type="NCBI Taxonomy" id="29730"/>
    <lineage>
        <taxon>Eukaryota</taxon>
        <taxon>Viridiplantae</taxon>
        <taxon>Streptophyta</taxon>
        <taxon>Embryophyta</taxon>
        <taxon>Tracheophyta</taxon>
        <taxon>Spermatophyta</taxon>
        <taxon>Magnoliopsida</taxon>
        <taxon>eudicotyledons</taxon>
        <taxon>Gunneridae</taxon>
        <taxon>Pentapetalae</taxon>
        <taxon>rosids</taxon>
        <taxon>malvids</taxon>
        <taxon>Malvales</taxon>
        <taxon>Malvaceae</taxon>
        <taxon>Malvoideae</taxon>
        <taxon>Gossypium</taxon>
    </lineage>
</organism>
<dbReference type="Pfam" id="PF07223">
    <property type="entry name" value="DUF1421"/>
    <property type="match status" value="1"/>
</dbReference>
<dbReference type="Proteomes" id="UP000032304">
    <property type="component" value="Chromosome 12"/>
</dbReference>
<evidence type="ECO:0000313" key="6">
    <source>
        <dbReference type="Proteomes" id="UP000032304"/>
    </source>
</evidence>
<dbReference type="PRINTS" id="PR01217">
    <property type="entry name" value="PRICHEXTENSN"/>
</dbReference>
<reference evidence="5 6" key="1">
    <citation type="journal article" date="2012" name="Nature">
        <title>Repeated polyploidization of Gossypium genomes and the evolution of spinnable cotton fibres.</title>
        <authorList>
            <person name="Paterson A.H."/>
            <person name="Wendel J.F."/>
            <person name="Gundlach H."/>
            <person name="Guo H."/>
            <person name="Jenkins J."/>
            <person name="Jin D."/>
            <person name="Llewellyn D."/>
            <person name="Showmaker K.C."/>
            <person name="Shu S."/>
            <person name="Udall J."/>
            <person name="Yoo M.J."/>
            <person name="Byers R."/>
            <person name="Chen W."/>
            <person name="Doron-Faigenboim A."/>
            <person name="Duke M.V."/>
            <person name="Gong L."/>
            <person name="Grimwood J."/>
            <person name="Grover C."/>
            <person name="Grupp K."/>
            <person name="Hu G."/>
            <person name="Lee T.H."/>
            <person name="Li J."/>
            <person name="Lin L."/>
            <person name="Liu T."/>
            <person name="Marler B.S."/>
            <person name="Page J.T."/>
            <person name="Roberts A.W."/>
            <person name="Romanel E."/>
            <person name="Sanders W.S."/>
            <person name="Szadkowski E."/>
            <person name="Tan X."/>
            <person name="Tang H."/>
            <person name="Xu C."/>
            <person name="Wang J."/>
            <person name="Wang Z."/>
            <person name="Zhang D."/>
            <person name="Zhang L."/>
            <person name="Ashrafi H."/>
            <person name="Bedon F."/>
            <person name="Bowers J.E."/>
            <person name="Brubaker C.L."/>
            <person name="Chee P.W."/>
            <person name="Das S."/>
            <person name="Gingle A.R."/>
            <person name="Haigler C.H."/>
            <person name="Harker D."/>
            <person name="Hoffmann L.V."/>
            <person name="Hovav R."/>
            <person name="Jones D.C."/>
            <person name="Lemke C."/>
            <person name="Mansoor S."/>
            <person name="ur Rahman M."/>
            <person name="Rainville L.N."/>
            <person name="Rambani A."/>
            <person name="Reddy U.K."/>
            <person name="Rong J.K."/>
            <person name="Saranga Y."/>
            <person name="Scheffler B.E."/>
            <person name="Scheffler J.A."/>
            <person name="Stelly D.M."/>
            <person name="Triplett B.A."/>
            <person name="Van Deynze A."/>
            <person name="Vaslin M.F."/>
            <person name="Waghmare V.N."/>
            <person name="Walford S.A."/>
            <person name="Wright R.J."/>
            <person name="Zaki E.A."/>
            <person name="Zhang T."/>
            <person name="Dennis E.S."/>
            <person name="Mayer K.F."/>
            <person name="Peterson D.G."/>
            <person name="Rokhsar D.S."/>
            <person name="Wang X."/>
            <person name="Schmutz J."/>
        </authorList>
    </citation>
    <scope>NUCLEOTIDE SEQUENCE [LARGE SCALE GENOMIC DNA]</scope>
</reference>
<dbReference type="InterPro" id="IPR010820">
    <property type="entry name" value="DUF1421"/>
</dbReference>
<evidence type="ECO:0000259" key="4">
    <source>
        <dbReference type="Pfam" id="PF07223"/>
    </source>
</evidence>
<keyword evidence="1" id="KW-0175">Coiled coil</keyword>
<dbReference type="eggNOG" id="ENOG502QPU7">
    <property type="taxonomic scope" value="Eukaryota"/>
</dbReference>
<feature type="compositionally biased region" description="Pro residues" evidence="2">
    <location>
        <begin position="338"/>
        <end position="350"/>
    </location>
</feature>
<keyword evidence="3" id="KW-0472">Membrane</keyword>
<keyword evidence="3" id="KW-1133">Transmembrane helix</keyword>
<accession>A0A0D2V2N7</accession>
<dbReference type="PANTHER" id="PTHR31805:SF14">
    <property type="entry name" value="RECEPTOR-LIKE KINASE, PUTATIVE (DUF1421)-RELATED"/>
    <property type="match status" value="1"/>
</dbReference>
<name>A0A0D2V2N7_GOSRA</name>
<dbReference type="Gramene" id="KJB75894">
    <property type="protein sequence ID" value="KJB75894"/>
    <property type="gene ID" value="B456_012G063600"/>
</dbReference>
<evidence type="ECO:0000256" key="2">
    <source>
        <dbReference type="SAM" id="MobiDB-lite"/>
    </source>
</evidence>
<feature type="coiled-coil region" evidence="1">
    <location>
        <begin position="220"/>
        <end position="293"/>
    </location>
</feature>
<feature type="compositionally biased region" description="Low complexity" evidence="2">
    <location>
        <begin position="476"/>
        <end position="489"/>
    </location>
</feature>
<evidence type="ECO:0000256" key="1">
    <source>
        <dbReference type="SAM" id="Coils"/>
    </source>
</evidence>
<feature type="region of interest" description="Disordered" evidence="2">
    <location>
        <begin position="297"/>
        <end position="320"/>
    </location>
</feature>
<evidence type="ECO:0000313" key="5">
    <source>
        <dbReference type="EMBL" id="KJB75894.1"/>
    </source>
</evidence>
<feature type="transmembrane region" description="Helical" evidence="3">
    <location>
        <begin position="27"/>
        <end position="46"/>
    </location>
</feature>
<feature type="compositionally biased region" description="Pro residues" evidence="2">
    <location>
        <begin position="389"/>
        <end position="422"/>
    </location>
</feature>
<dbReference type="AlphaFoldDB" id="A0A0D2V2N7"/>
<feature type="compositionally biased region" description="Pro residues" evidence="2">
    <location>
        <begin position="436"/>
        <end position="458"/>
    </location>
</feature>
<feature type="domain" description="DUF1421" evidence="4">
    <location>
        <begin position="567"/>
        <end position="611"/>
    </location>
</feature>
<protein>
    <recommendedName>
        <fullName evidence="4">DUF1421 domain-containing protein</fullName>
    </recommendedName>
</protein>
<feature type="region of interest" description="Disordered" evidence="2">
    <location>
        <begin position="332"/>
        <end position="568"/>
    </location>
</feature>
<keyword evidence="3" id="KW-0812">Transmembrane</keyword>
<gene>
    <name evidence="5" type="ORF">B456_012G063600</name>
</gene>
<sequence>MVRFPRNRVHISAMSGREKKNKNKKGNLFLFGQIIFSKIPSFFLTIQEPQTTKILLHQSRKITLFFPRHLKNKLKSFQSMNASQFMDKQIMDLTLSSSSPPHNSHKDFIDLMSHPQNEDNHNQFSGFSASSNGASKVEMFTDYDFEPIRPVSTSLDAAGVFSNPRSWSSIDSKAKNYGSLDSLEPAKGILDKDQSAFDTSILAEIDQTMKKHTDNLMHMMEKVSDRLTQLESRTRHLENSLDDLKVSVVNNHGSTDRKMKQLENILTEVQTGVHDLKEKQEIMEAQLQLAKLQVSKVDQPSETQNTVRTESVQQVASAPFQSHQQLPLAASFPQSLPSVPPPALPQPSLPPQVQHANQFPQSHVPSVPQQDPYYPPPGQTQETPSQQFPMPPTQQPQLPPATPPHQPYQPAPPPQYSQPPQPLQLQPSVGHHPEEAPYPPSQIYPPNLRQPPSQPPSGGPSSSQQYYGAPPQLREPSPSSRPGPGFSTGYIPQSGPSEPYAYGGSPSQYGSGNPMKMQQLPSSPMGQNSGSGYPQLPTAKILPHALPTASGVSGGSSPSGPGNRVPIDDVIDKVTTMGFPRDHVRATVRKLTENGQSVDLNVVLDKLMNDSDVQPPRGWFGR</sequence>
<dbReference type="OMA" id="MNSSQFM"/>
<dbReference type="EMBL" id="CM001751">
    <property type="protein sequence ID" value="KJB75894.1"/>
    <property type="molecule type" value="Genomic_DNA"/>
</dbReference>